<dbReference type="AlphaFoldDB" id="A0A917T514"/>
<accession>A0A917T514</accession>
<feature type="compositionally biased region" description="Polar residues" evidence="1">
    <location>
        <begin position="830"/>
        <end position="848"/>
    </location>
</feature>
<gene>
    <name evidence="3" type="ORF">GCM10011594_32850</name>
</gene>
<feature type="compositionally biased region" description="Pro residues" evidence="1">
    <location>
        <begin position="525"/>
        <end position="543"/>
    </location>
</feature>
<organism evidence="3 4">
    <name type="scientific">Nakamurella endophytica</name>
    <dbReference type="NCBI Taxonomy" id="1748367"/>
    <lineage>
        <taxon>Bacteria</taxon>
        <taxon>Bacillati</taxon>
        <taxon>Actinomycetota</taxon>
        <taxon>Actinomycetes</taxon>
        <taxon>Nakamurellales</taxon>
        <taxon>Nakamurellaceae</taxon>
        <taxon>Nakamurella</taxon>
    </lineage>
</organism>
<dbReference type="RefSeq" id="WP_188943384.1">
    <property type="nucleotide sequence ID" value="NZ_BMNA01000008.1"/>
</dbReference>
<feature type="domain" description="VWFD" evidence="2">
    <location>
        <begin position="556"/>
        <end position="752"/>
    </location>
</feature>
<keyword evidence="4" id="KW-1185">Reference proteome</keyword>
<dbReference type="PANTHER" id="PTHR13802">
    <property type="entry name" value="MUCIN 4-RELATED"/>
    <property type="match status" value="1"/>
</dbReference>
<dbReference type="Pfam" id="PF00094">
    <property type="entry name" value="VWD"/>
    <property type="match status" value="1"/>
</dbReference>
<dbReference type="InterPro" id="IPR001846">
    <property type="entry name" value="VWF_type-D"/>
</dbReference>
<evidence type="ECO:0000313" key="3">
    <source>
        <dbReference type="EMBL" id="GGM10395.1"/>
    </source>
</evidence>
<name>A0A917T514_9ACTN</name>
<feature type="compositionally biased region" description="Low complexity" evidence="1">
    <location>
        <begin position="29"/>
        <end position="42"/>
    </location>
</feature>
<dbReference type="PROSITE" id="PS51233">
    <property type="entry name" value="VWFD"/>
    <property type="match status" value="1"/>
</dbReference>
<comment type="caution">
    <text evidence="3">The sequence shown here is derived from an EMBL/GenBank/DDBJ whole genome shotgun (WGS) entry which is preliminary data.</text>
</comment>
<evidence type="ECO:0000259" key="2">
    <source>
        <dbReference type="PROSITE" id="PS51233"/>
    </source>
</evidence>
<proteinExistence type="predicted"/>
<dbReference type="Proteomes" id="UP000655208">
    <property type="component" value="Unassembled WGS sequence"/>
</dbReference>
<reference evidence="3" key="2">
    <citation type="submission" date="2020-09" db="EMBL/GenBank/DDBJ databases">
        <authorList>
            <person name="Sun Q."/>
            <person name="Zhou Y."/>
        </authorList>
    </citation>
    <scope>NUCLEOTIDE SEQUENCE</scope>
    <source>
        <strain evidence="3">CGMCC 4.7308</strain>
    </source>
</reference>
<dbReference type="EMBL" id="BMNA01000008">
    <property type="protein sequence ID" value="GGM10395.1"/>
    <property type="molecule type" value="Genomic_DNA"/>
</dbReference>
<evidence type="ECO:0000256" key="1">
    <source>
        <dbReference type="SAM" id="MobiDB-lite"/>
    </source>
</evidence>
<protein>
    <recommendedName>
        <fullName evidence="2">VWFD domain-containing protein</fullName>
    </recommendedName>
</protein>
<feature type="region of interest" description="Disordered" evidence="1">
    <location>
        <begin position="521"/>
        <end position="564"/>
    </location>
</feature>
<feature type="region of interest" description="Disordered" evidence="1">
    <location>
        <begin position="826"/>
        <end position="851"/>
    </location>
</feature>
<feature type="region of interest" description="Disordered" evidence="1">
    <location>
        <begin position="29"/>
        <end position="81"/>
    </location>
</feature>
<feature type="compositionally biased region" description="Low complexity" evidence="1">
    <location>
        <begin position="51"/>
        <end position="70"/>
    </location>
</feature>
<reference evidence="3" key="1">
    <citation type="journal article" date="2014" name="Int. J. Syst. Evol. Microbiol.">
        <title>Complete genome sequence of Corynebacterium casei LMG S-19264T (=DSM 44701T), isolated from a smear-ripened cheese.</title>
        <authorList>
            <consortium name="US DOE Joint Genome Institute (JGI-PGF)"/>
            <person name="Walter F."/>
            <person name="Albersmeier A."/>
            <person name="Kalinowski J."/>
            <person name="Ruckert C."/>
        </authorList>
    </citation>
    <scope>NUCLEOTIDE SEQUENCE</scope>
    <source>
        <strain evidence="3">CGMCC 4.7308</strain>
    </source>
</reference>
<evidence type="ECO:0000313" key="4">
    <source>
        <dbReference type="Proteomes" id="UP000655208"/>
    </source>
</evidence>
<dbReference type="PANTHER" id="PTHR13802:SF52">
    <property type="entry name" value="MUCIN-4"/>
    <property type="match status" value="1"/>
</dbReference>
<sequence>MTRRTTALVAVGAVLLAAAVVVLVRTSGRTSGPAAPARSTPAAAPPGPGTSGTAPTSAASRASTGSTPPAGGAPADPVTALLDRAPDGRRDVDRSLQAAAYLFGPLPGVVLPAGLPRPPAKVPAGDVVRELLGHWTELSAAQRSAVAALVLPGPADAPRLRGAARWALADPKDDAAARLRPQLDTMTGEMATRLGRPVPDRVELYLVDAERPGAAAWTQVLAAGEGRTADGSTVVDEQGGAADRCEVFLPPSMWQGGALDAGRRNVLYHELIHCFQGFAYPDLGAYRTAPGWLIEGTAEFGGADLAGTTHGEPSNWLFYLRDQAPLFVRTYSAFGWWFHLQHTGHDPWKVLGRIWSLGLAGADAYREAGGAAQDVEDSWGSSLLRQPEFGDAWQVHGVAVTDTVPPRTTVGAVGGRFVVEPYDARAAVVTAGGLAGGVADGIVRVTSSRPVRVHDAATFEDVHITRGDYCVSGDCRCPDGSAAAGLDVTPAQLPLYLGVTGGATGATVATDVVDLDEYCREQPARRPPVPRYPAEPGSAPPANPHARSGGPDDDPASGSSNGDPHLVTFDGYRYDFQAGGEFVLATAGAGDLEVQARQEPVRAADGAERLDASITTAVAVRIGRSRVTVAVADALRPELRIDGAGRRPRQPVALAGGGTVAPDTGGYRLTWPDGTVLRVLPIGDAGLNVVLEPDRGRIGTLSGLLGPYTGRPGSTLLDRSGTAYPDPAASAPTDPLYTRFGASWRVTAGTSLFDYPAGRSTADYQRTDMPSRVLTLEDLPADVRAAADRACGTLTPAARRDACVYDVAVSGDEAFADGYRVLQTVAPDTASPTGPSSRPSSDPATTASAGAVRVGGSIPAVTLRPGETRSWTVDDPAATALYWASDAECAASVPVFWRVTAPDGTESLQIPGCQDGGRITTGSPGTWRVDAFVDAGSSDGGSWAFHVVAAGPERSRPSTLPLTVAAGDAVLAGAGATDRWTFDGLAGDVVTLRAADGCPAGSAVTWGLADPGGTVVTLRTGICDDPNPQTLTSDGRWSVVVVNDTDTAGPYRYGFTATRS</sequence>
<dbReference type="InterPro" id="IPR051495">
    <property type="entry name" value="Epithelial_Barrier/Signaling"/>
</dbReference>